<dbReference type="Gene3D" id="1.20.1720.10">
    <property type="entry name" value="Multidrug resistance protein D"/>
    <property type="match status" value="1"/>
</dbReference>
<dbReference type="KEGG" id="opa:HPODL_04906"/>
<dbReference type="OrthoDB" id="3437016at2759"/>
<feature type="transmembrane region" description="Helical" evidence="8">
    <location>
        <begin position="89"/>
        <end position="108"/>
    </location>
</feature>
<organism evidence="10 11">
    <name type="scientific">Ogataea parapolymorpha (strain ATCC 26012 / BCRC 20466 / JCM 22074 / NRRL Y-7560 / DL-1)</name>
    <name type="common">Yeast</name>
    <name type="synonym">Hansenula polymorpha</name>
    <dbReference type="NCBI Taxonomy" id="871575"/>
    <lineage>
        <taxon>Eukaryota</taxon>
        <taxon>Fungi</taxon>
        <taxon>Dikarya</taxon>
        <taxon>Ascomycota</taxon>
        <taxon>Saccharomycotina</taxon>
        <taxon>Pichiomycetes</taxon>
        <taxon>Pichiales</taxon>
        <taxon>Pichiaceae</taxon>
        <taxon>Ogataea</taxon>
    </lineage>
</organism>
<sequence>MTTPQSPLLPDASTSLPGYIAEELTEELDPGYGSVASEQDVSDEYLVPKSQLYVILPCIFSLTFLASMDTTILSTIMTEIASDLDAIPYLSWIATSYLLASSIIQPLGKLSDIFGRKPMILGCIFVFTIGCFQCAAATTAVGFAVGRFLSGFASGLNTLGSITMSDLVPLRKRGVYQGLANLCYGTGSACGTFGGLVAKRYGWRMVFWIQCPIGIGCFLLCLFNLNLPPIIRVQLTWREKLRRVDILGILSLALTLFLFILLTSFEFESSKWPVLLCVAFAASLASFVKIENSAVDPIVPLELLKNRSILGSSLANWFGTMYISCVLYYYPVFLSTVYGFDTGQVGNRLVPSIVLSSFSSIGSGYYMKVTGKYRNFSIVSAMAGVLSLTALVLCTQPARADRPLSIYVIMALPAVPYCAYASMLTTTLLSLIASVPQDHQSAVTSIQYAFRSTGSTLGTSVASLLFQWHLGSYMRSTLASHAPDDVSKKQVAQIITKALHNAAYIRTAPDWAVPTLIKAYNVGCWSTFLYSFVTCVLCLCALLAVREYKLHTTVSRK</sequence>
<feature type="domain" description="Major facilitator superfamily (MFS) profile" evidence="9">
    <location>
        <begin position="55"/>
        <end position="549"/>
    </location>
</feature>
<feature type="transmembrane region" description="Helical" evidence="8">
    <location>
        <begin position="528"/>
        <end position="548"/>
    </location>
</feature>
<evidence type="ECO:0000256" key="3">
    <source>
        <dbReference type="ARBA" id="ARBA00022448"/>
    </source>
</evidence>
<feature type="transmembrane region" description="Helical" evidence="8">
    <location>
        <begin position="404"/>
        <end position="436"/>
    </location>
</feature>
<evidence type="ECO:0000313" key="11">
    <source>
        <dbReference type="Proteomes" id="UP000008673"/>
    </source>
</evidence>
<name>W1QLG2_OGAPD</name>
<dbReference type="GO" id="GO:0015174">
    <property type="term" value="F:basic amino acid transmembrane transporter activity"/>
    <property type="evidence" value="ECO:0007669"/>
    <property type="project" value="TreeGrafter"/>
</dbReference>
<feature type="transmembrane region" description="Helical" evidence="8">
    <location>
        <begin position="378"/>
        <end position="398"/>
    </location>
</feature>
<dbReference type="STRING" id="871575.W1QLG2"/>
<dbReference type="Pfam" id="PF07690">
    <property type="entry name" value="MFS_1"/>
    <property type="match status" value="1"/>
</dbReference>
<evidence type="ECO:0000259" key="9">
    <source>
        <dbReference type="PROSITE" id="PS50850"/>
    </source>
</evidence>
<dbReference type="GO" id="GO:0000329">
    <property type="term" value="C:fungal-type vacuole membrane"/>
    <property type="evidence" value="ECO:0007669"/>
    <property type="project" value="TreeGrafter"/>
</dbReference>
<proteinExistence type="inferred from homology"/>
<dbReference type="GO" id="GO:0012505">
    <property type="term" value="C:endomembrane system"/>
    <property type="evidence" value="ECO:0007669"/>
    <property type="project" value="UniProtKB-SubCell"/>
</dbReference>
<dbReference type="SUPFAM" id="SSF103473">
    <property type="entry name" value="MFS general substrate transporter"/>
    <property type="match status" value="1"/>
</dbReference>
<feature type="transmembrane region" description="Helical" evidence="8">
    <location>
        <begin position="120"/>
        <end position="145"/>
    </location>
</feature>
<dbReference type="InterPro" id="IPR005829">
    <property type="entry name" value="Sugar_transporter_CS"/>
</dbReference>
<keyword evidence="11" id="KW-1185">Reference proteome</keyword>
<comment type="caution">
    <text evidence="10">The sequence shown here is derived from an EMBL/GenBank/DDBJ whole genome shotgun (WGS) entry which is preliminary data.</text>
</comment>
<comment type="similarity">
    <text evidence="2">Belongs to the major facilitator superfamily.</text>
</comment>
<evidence type="ECO:0000256" key="8">
    <source>
        <dbReference type="SAM" id="Phobius"/>
    </source>
</evidence>
<feature type="transmembrane region" description="Helical" evidence="8">
    <location>
        <begin position="205"/>
        <end position="225"/>
    </location>
</feature>
<feature type="transmembrane region" description="Helical" evidence="8">
    <location>
        <begin position="309"/>
        <end position="329"/>
    </location>
</feature>
<keyword evidence="4 8" id="KW-0812">Transmembrane</keyword>
<feature type="transmembrane region" description="Helical" evidence="8">
    <location>
        <begin position="246"/>
        <end position="265"/>
    </location>
</feature>
<evidence type="ECO:0000256" key="5">
    <source>
        <dbReference type="ARBA" id="ARBA00022989"/>
    </source>
</evidence>
<dbReference type="EMBL" id="AEOI02000004">
    <property type="protein sequence ID" value="ESX02146.1"/>
    <property type="molecule type" value="Genomic_DNA"/>
</dbReference>
<keyword evidence="5 8" id="KW-1133">Transmembrane helix</keyword>
<dbReference type="GeneID" id="25774329"/>
<dbReference type="Gene3D" id="1.20.1250.20">
    <property type="entry name" value="MFS general substrate transporter like domains"/>
    <property type="match status" value="1"/>
</dbReference>
<dbReference type="AlphaFoldDB" id="W1QLG2"/>
<dbReference type="InterPro" id="IPR036259">
    <property type="entry name" value="MFS_trans_sf"/>
</dbReference>
<dbReference type="PANTHER" id="PTHR23501">
    <property type="entry name" value="MAJOR FACILITATOR SUPERFAMILY"/>
    <property type="match status" value="1"/>
</dbReference>
<reference evidence="10 11" key="1">
    <citation type="journal article" date="2013" name="BMC Genomics">
        <title>Genome sequence and analysis of methylotrophic yeast Hansenula polymorpha DL1.</title>
        <authorList>
            <person name="Ravin N.V."/>
            <person name="Eldarov M.A."/>
            <person name="Kadnikov V.V."/>
            <person name="Beletsky A.V."/>
            <person name="Schneider J."/>
            <person name="Mardanova E.S."/>
            <person name="Smekalova E.M."/>
            <person name="Zvereva M.I."/>
            <person name="Dontsova O.A."/>
            <person name="Mardanov A.V."/>
            <person name="Skryabin K.G."/>
        </authorList>
    </citation>
    <scope>NUCLEOTIDE SEQUENCE [LARGE SCALE GENOMIC DNA]</scope>
    <source>
        <strain evidence="11">ATCC 26012 / BCRC 20466 / JCM 22074 / NRRL Y-7560 / DL-1</strain>
    </source>
</reference>
<feature type="transmembrane region" description="Helical" evidence="8">
    <location>
        <begin position="52"/>
        <end position="77"/>
    </location>
</feature>
<dbReference type="PANTHER" id="PTHR23501:SF191">
    <property type="entry name" value="VACUOLAR BASIC AMINO ACID TRANSPORTER 4"/>
    <property type="match status" value="1"/>
</dbReference>
<dbReference type="RefSeq" id="XP_013936732.1">
    <property type="nucleotide sequence ID" value="XM_014081257.1"/>
</dbReference>
<evidence type="ECO:0000256" key="1">
    <source>
        <dbReference type="ARBA" id="ARBA00004127"/>
    </source>
</evidence>
<evidence type="ECO:0000256" key="4">
    <source>
        <dbReference type="ARBA" id="ARBA00022692"/>
    </source>
</evidence>
<dbReference type="PROSITE" id="PS50850">
    <property type="entry name" value="MFS"/>
    <property type="match status" value="1"/>
</dbReference>
<dbReference type="InterPro" id="IPR011701">
    <property type="entry name" value="MFS"/>
</dbReference>
<accession>W1QLG2</accession>
<keyword evidence="3" id="KW-0813">Transport</keyword>
<dbReference type="PROSITE" id="PS00216">
    <property type="entry name" value="SUGAR_TRANSPORT_1"/>
    <property type="match status" value="1"/>
</dbReference>
<evidence type="ECO:0000256" key="7">
    <source>
        <dbReference type="ARBA" id="ARBA00044273"/>
    </source>
</evidence>
<keyword evidence="6 8" id="KW-0472">Membrane</keyword>
<dbReference type="eggNOG" id="KOG0254">
    <property type="taxonomic scope" value="Eukaryota"/>
</dbReference>
<dbReference type="HOGENOM" id="CLU_000960_22_3_1"/>
<dbReference type="Proteomes" id="UP000008673">
    <property type="component" value="Unassembled WGS sequence"/>
</dbReference>
<evidence type="ECO:0000313" key="10">
    <source>
        <dbReference type="EMBL" id="ESX02146.1"/>
    </source>
</evidence>
<gene>
    <name evidence="10" type="ORF">HPODL_04906</name>
</gene>
<protein>
    <recommendedName>
        <fullName evidence="7">MFS-type drug efflux transporter P55</fullName>
    </recommendedName>
</protein>
<comment type="subcellular location">
    <subcellularLocation>
        <location evidence="1">Endomembrane system</location>
        <topology evidence="1">Multi-pass membrane protein</topology>
    </subcellularLocation>
</comment>
<feature type="transmembrane region" description="Helical" evidence="8">
    <location>
        <begin position="448"/>
        <end position="468"/>
    </location>
</feature>
<dbReference type="InterPro" id="IPR020846">
    <property type="entry name" value="MFS_dom"/>
</dbReference>
<evidence type="ECO:0000256" key="2">
    <source>
        <dbReference type="ARBA" id="ARBA00008335"/>
    </source>
</evidence>
<evidence type="ECO:0000256" key="6">
    <source>
        <dbReference type="ARBA" id="ARBA00023136"/>
    </source>
</evidence>